<keyword evidence="5" id="KW-1133">Transmembrane helix</keyword>
<dbReference type="Proteomes" id="UP001605036">
    <property type="component" value="Unassembled WGS sequence"/>
</dbReference>
<dbReference type="PROSITE" id="PS00086">
    <property type="entry name" value="CYTOCHROME_P450"/>
    <property type="match status" value="1"/>
</dbReference>
<reference evidence="11 12" key="1">
    <citation type="submission" date="2024-09" db="EMBL/GenBank/DDBJ databases">
        <title>Chromosome-scale assembly of Riccia fluitans.</title>
        <authorList>
            <person name="Paukszto L."/>
            <person name="Sawicki J."/>
            <person name="Karawczyk K."/>
            <person name="Piernik-Szablinska J."/>
            <person name="Szczecinska M."/>
            <person name="Mazdziarz M."/>
        </authorList>
    </citation>
    <scope>NUCLEOTIDE SEQUENCE [LARGE SCALE GENOMIC DNA]</scope>
    <source>
        <strain evidence="11">Rf_01</strain>
        <tissue evidence="11">Aerial parts of the thallus</tissue>
    </source>
</reference>
<dbReference type="Gene3D" id="1.10.630.10">
    <property type="entry name" value="Cytochrome P450"/>
    <property type="match status" value="1"/>
</dbReference>
<dbReference type="PRINTS" id="PR00463">
    <property type="entry name" value="EP450I"/>
</dbReference>
<evidence type="ECO:0000256" key="2">
    <source>
        <dbReference type="ARBA" id="ARBA00022617"/>
    </source>
</evidence>
<dbReference type="InterPro" id="IPR001128">
    <property type="entry name" value="Cyt_P450"/>
</dbReference>
<evidence type="ECO:0000256" key="5">
    <source>
        <dbReference type="ARBA" id="ARBA00022989"/>
    </source>
</evidence>
<dbReference type="EMBL" id="JBHFFA010000003">
    <property type="protein sequence ID" value="KAL2633552.1"/>
    <property type="molecule type" value="Genomic_DNA"/>
</dbReference>
<dbReference type="InterPro" id="IPR002401">
    <property type="entry name" value="Cyt_P450_E_grp-I"/>
</dbReference>
<evidence type="ECO:0000256" key="7">
    <source>
        <dbReference type="ARBA" id="ARBA00023004"/>
    </source>
</evidence>
<keyword evidence="7 9" id="KW-0408">Iron</keyword>
<dbReference type="InterPro" id="IPR017972">
    <property type="entry name" value="Cyt_P450_CS"/>
</dbReference>
<comment type="similarity">
    <text evidence="10">Belongs to the cytochrome P450 family.</text>
</comment>
<keyword evidence="2 9" id="KW-0349">Heme</keyword>
<dbReference type="Pfam" id="PF00067">
    <property type="entry name" value="p450"/>
    <property type="match status" value="1"/>
</dbReference>
<dbReference type="InterPro" id="IPR036396">
    <property type="entry name" value="Cyt_P450_sf"/>
</dbReference>
<evidence type="ECO:0000313" key="12">
    <source>
        <dbReference type="Proteomes" id="UP001605036"/>
    </source>
</evidence>
<evidence type="ECO:0000256" key="3">
    <source>
        <dbReference type="ARBA" id="ARBA00022692"/>
    </source>
</evidence>
<sequence>MAGFARLIVSTLLFAIFLNIVAYIVSLFRVTVWTPYKLHQIMRKKGYGGPSLSWAMHNRDEAAALCIKSRQSAKNQPKGTLDHNIRQRVLPHYFEWARRYGRRFVCSPRKASHCFLWAGNEPEVIREVLVNCKKGDFGKSQTSASDALLGRGGLVLVSDYHEWARQRRVVRPVFYAGKVKETGTIMTEVARAWLTNLSKTVLESGGSAEIEMGEQIGMVTKDILARTAFGSDYVKGRKGFDGQHKLKFLEFQSGGCVHPIMRRIPTKINKEIKETRDQVTKSLMEIIDERRRAVKLGERHSYGDDLLGVILADGEAHNSNPKFKKWTDEQLVDQCRTFFFAGHDTVRVSISWVLIMLAHYTDWQQRIREEVIEVLGHDEANFHAGAKLQKLNLLHQFIYETMRLYPPVPQIVRQVVKDGATLLGELVPKYLDILMEPLTLHRNPEYWGKDADEFKPERFARGISQACKHPYAYIPFGAGPRICVAQTQAMTELLLITVMVIMKFRFELAPSYVHNPTHCIVLEPSGVQLILQHL</sequence>
<evidence type="ECO:0000313" key="11">
    <source>
        <dbReference type="EMBL" id="KAL2633552.1"/>
    </source>
</evidence>
<evidence type="ECO:0008006" key="13">
    <source>
        <dbReference type="Google" id="ProtNLM"/>
    </source>
</evidence>
<gene>
    <name evidence="11" type="ORF">R1flu_005031</name>
</gene>
<feature type="binding site" description="axial binding residue" evidence="9">
    <location>
        <position position="483"/>
    </location>
    <ligand>
        <name>heme</name>
        <dbReference type="ChEBI" id="CHEBI:30413"/>
    </ligand>
    <ligandPart>
        <name>Fe</name>
        <dbReference type="ChEBI" id="CHEBI:18248"/>
    </ligandPart>
</feature>
<organism evidence="11 12">
    <name type="scientific">Riccia fluitans</name>
    <dbReference type="NCBI Taxonomy" id="41844"/>
    <lineage>
        <taxon>Eukaryota</taxon>
        <taxon>Viridiplantae</taxon>
        <taxon>Streptophyta</taxon>
        <taxon>Embryophyta</taxon>
        <taxon>Marchantiophyta</taxon>
        <taxon>Marchantiopsida</taxon>
        <taxon>Marchantiidae</taxon>
        <taxon>Marchantiales</taxon>
        <taxon>Ricciaceae</taxon>
        <taxon>Riccia</taxon>
    </lineage>
</organism>
<dbReference type="GO" id="GO:0046872">
    <property type="term" value="F:metal ion binding"/>
    <property type="evidence" value="ECO:0007669"/>
    <property type="project" value="UniProtKB-KW"/>
</dbReference>
<dbReference type="PRINTS" id="PR00385">
    <property type="entry name" value="P450"/>
</dbReference>
<evidence type="ECO:0000256" key="1">
    <source>
        <dbReference type="ARBA" id="ARBA00004370"/>
    </source>
</evidence>
<dbReference type="GO" id="GO:0016020">
    <property type="term" value="C:membrane"/>
    <property type="evidence" value="ECO:0007669"/>
    <property type="project" value="UniProtKB-SubCell"/>
</dbReference>
<dbReference type="PANTHER" id="PTHR24282:SF258">
    <property type="entry name" value="CYTOCHROME P450"/>
    <property type="match status" value="1"/>
</dbReference>
<comment type="subcellular location">
    <subcellularLocation>
        <location evidence="1">Membrane</location>
    </subcellularLocation>
</comment>
<name>A0ABD1YV05_9MARC</name>
<keyword evidence="10" id="KW-0503">Monooxygenase</keyword>
<protein>
    <recommendedName>
        <fullName evidence="13">Cytochrome P450</fullName>
    </recommendedName>
</protein>
<keyword evidence="12" id="KW-1185">Reference proteome</keyword>
<dbReference type="InterPro" id="IPR050665">
    <property type="entry name" value="Cytochrome_P450_Monooxygen"/>
</dbReference>
<comment type="cofactor">
    <cofactor evidence="9">
        <name>heme</name>
        <dbReference type="ChEBI" id="CHEBI:30413"/>
    </cofactor>
</comment>
<evidence type="ECO:0000256" key="4">
    <source>
        <dbReference type="ARBA" id="ARBA00022723"/>
    </source>
</evidence>
<keyword evidence="3" id="KW-0812">Transmembrane</keyword>
<evidence type="ECO:0000256" key="6">
    <source>
        <dbReference type="ARBA" id="ARBA00023002"/>
    </source>
</evidence>
<keyword evidence="8" id="KW-0472">Membrane</keyword>
<dbReference type="AlphaFoldDB" id="A0ABD1YV05"/>
<proteinExistence type="inferred from homology"/>
<evidence type="ECO:0000256" key="10">
    <source>
        <dbReference type="RuleBase" id="RU000461"/>
    </source>
</evidence>
<dbReference type="GO" id="GO:0004497">
    <property type="term" value="F:monooxygenase activity"/>
    <property type="evidence" value="ECO:0007669"/>
    <property type="project" value="UniProtKB-KW"/>
</dbReference>
<comment type="caution">
    <text evidence="11">The sequence shown here is derived from an EMBL/GenBank/DDBJ whole genome shotgun (WGS) entry which is preliminary data.</text>
</comment>
<accession>A0ABD1YV05</accession>
<keyword evidence="4 9" id="KW-0479">Metal-binding</keyword>
<evidence type="ECO:0000256" key="9">
    <source>
        <dbReference type="PIRSR" id="PIRSR602401-1"/>
    </source>
</evidence>
<keyword evidence="6 10" id="KW-0560">Oxidoreductase</keyword>
<dbReference type="SUPFAM" id="SSF48264">
    <property type="entry name" value="Cytochrome P450"/>
    <property type="match status" value="1"/>
</dbReference>
<evidence type="ECO:0000256" key="8">
    <source>
        <dbReference type="ARBA" id="ARBA00023136"/>
    </source>
</evidence>
<dbReference type="PANTHER" id="PTHR24282">
    <property type="entry name" value="CYTOCHROME P450 FAMILY MEMBER"/>
    <property type="match status" value="1"/>
</dbReference>